<feature type="transmembrane region" description="Helical" evidence="2">
    <location>
        <begin position="62"/>
        <end position="84"/>
    </location>
</feature>
<evidence type="ECO:0000313" key="4">
    <source>
        <dbReference type="Proteomes" id="UP000221165"/>
    </source>
</evidence>
<reference evidence="3 4" key="1">
    <citation type="journal article" date="2017" name="Int. J. Parasitol.">
        <title>The genome of the protozoan parasite Cystoisospora suis and a reverse vaccinology approach to identify vaccine candidates.</title>
        <authorList>
            <person name="Palmieri N."/>
            <person name="Shrestha A."/>
            <person name="Ruttkowski B."/>
            <person name="Beck T."/>
            <person name="Vogl C."/>
            <person name="Tomley F."/>
            <person name="Blake D.P."/>
            <person name="Joachim A."/>
        </authorList>
    </citation>
    <scope>NUCLEOTIDE SEQUENCE [LARGE SCALE GENOMIC DNA]</scope>
    <source>
        <strain evidence="3 4">Wien I</strain>
    </source>
</reference>
<accession>A0A2C6KVZ2</accession>
<keyword evidence="2" id="KW-1133">Transmembrane helix</keyword>
<keyword evidence="2" id="KW-0472">Membrane</keyword>
<evidence type="ECO:0008006" key="5">
    <source>
        <dbReference type="Google" id="ProtNLM"/>
    </source>
</evidence>
<dbReference type="RefSeq" id="XP_067922624.1">
    <property type="nucleotide sequence ID" value="XM_068065397.1"/>
</dbReference>
<dbReference type="GeneID" id="94428608"/>
<gene>
    <name evidence="3" type="ORF">CSUI_005219</name>
</gene>
<feature type="compositionally biased region" description="Low complexity" evidence="1">
    <location>
        <begin position="214"/>
        <end position="223"/>
    </location>
</feature>
<feature type="compositionally biased region" description="Basic and acidic residues" evidence="1">
    <location>
        <begin position="149"/>
        <end position="158"/>
    </location>
</feature>
<dbReference type="VEuPathDB" id="ToxoDB:CSUI_005219"/>
<feature type="compositionally biased region" description="Polar residues" evidence="1">
    <location>
        <begin position="224"/>
        <end position="233"/>
    </location>
</feature>
<evidence type="ECO:0000256" key="1">
    <source>
        <dbReference type="SAM" id="MobiDB-lite"/>
    </source>
</evidence>
<dbReference type="AlphaFoldDB" id="A0A2C6KVZ2"/>
<dbReference type="Proteomes" id="UP000221165">
    <property type="component" value="Unassembled WGS sequence"/>
</dbReference>
<feature type="compositionally biased region" description="Basic and acidic residues" evidence="1">
    <location>
        <begin position="354"/>
        <end position="385"/>
    </location>
</feature>
<feature type="region of interest" description="Disordered" evidence="1">
    <location>
        <begin position="148"/>
        <end position="287"/>
    </location>
</feature>
<sequence>MMMEGFLKAKSFVFHLFSRCVTSESMKLYLSGRREEKEKKMFSLFTSPPQCKRQNRRLPSSFLLFFLVALPFAVDSLILTIHLIPSSSGQEEPETNENSDTSSLSPFSSSSTSSFLPAVYSPPSSLSFPAGLSSSSLFSSCFSQLSHPSELHDGDDKNQTSFSSAFHRQTPHDERKEDRCDRKQKKPDPRKTSSCLSPQVTKLKDSERERKLSRTSGGSRSGSETVASSSHTYEITGMDTKDLPRKDGLFQKEEGRDDGQHTRPIDGEKYKQQFPKKDSLKRDSLERDPFRAMKNGEWNGLSDIKVSEKELGQAQRSLLERTMLCSDLDESPEMCESHPRCTYRWRISSAAGGRGEKHEDDETKRKKKYDDSGEESHLTPQEKRKISSPGVCVLDGEFLKQQVQDGCMMIPKGTILAIARDLHREGLMPMGSSVISHLRTRGDPTLLCRAITHSYFSNPDVQLHHLLSNEEKENELSSDLFSSTRYKSSEEGRVNSAHPSVKGERSVGRDRKDHKEDDNERERRKKEQEAPASPFFAENAKKFIFSTGSKTGEGETHGGQRKKQNTREEKKEASVSSARQPSEQETGREGERGGREEEEEKVMMMMMERLFKKQLKKLSEKPWKRLHPWEKLIRILH</sequence>
<evidence type="ECO:0000313" key="3">
    <source>
        <dbReference type="EMBL" id="PHJ20939.1"/>
    </source>
</evidence>
<proteinExistence type="predicted"/>
<dbReference type="EMBL" id="MIGC01002526">
    <property type="protein sequence ID" value="PHJ20939.1"/>
    <property type="molecule type" value="Genomic_DNA"/>
</dbReference>
<dbReference type="OrthoDB" id="333895at2759"/>
<feature type="region of interest" description="Disordered" evidence="1">
    <location>
        <begin position="350"/>
        <end position="386"/>
    </location>
</feature>
<keyword evidence="4" id="KW-1185">Reference proteome</keyword>
<keyword evidence="2" id="KW-0812">Transmembrane</keyword>
<comment type="caution">
    <text evidence="3">The sequence shown here is derived from an EMBL/GenBank/DDBJ whole genome shotgun (WGS) entry which is preliminary data.</text>
</comment>
<feature type="compositionally biased region" description="Basic and acidic residues" evidence="1">
    <location>
        <begin position="170"/>
        <end position="191"/>
    </location>
</feature>
<feature type="region of interest" description="Disordered" evidence="1">
    <location>
        <begin position="87"/>
        <end position="108"/>
    </location>
</feature>
<feature type="compositionally biased region" description="Basic and acidic residues" evidence="1">
    <location>
        <begin position="501"/>
        <end position="529"/>
    </location>
</feature>
<feature type="compositionally biased region" description="Basic and acidic residues" evidence="1">
    <location>
        <begin position="202"/>
        <end position="212"/>
    </location>
</feature>
<evidence type="ECO:0000256" key="2">
    <source>
        <dbReference type="SAM" id="Phobius"/>
    </source>
</evidence>
<organism evidence="3 4">
    <name type="scientific">Cystoisospora suis</name>
    <dbReference type="NCBI Taxonomy" id="483139"/>
    <lineage>
        <taxon>Eukaryota</taxon>
        <taxon>Sar</taxon>
        <taxon>Alveolata</taxon>
        <taxon>Apicomplexa</taxon>
        <taxon>Conoidasida</taxon>
        <taxon>Coccidia</taxon>
        <taxon>Eucoccidiorida</taxon>
        <taxon>Eimeriorina</taxon>
        <taxon>Sarcocystidae</taxon>
        <taxon>Cystoisospora</taxon>
    </lineage>
</organism>
<feature type="region of interest" description="Disordered" evidence="1">
    <location>
        <begin position="473"/>
        <end position="601"/>
    </location>
</feature>
<feature type="compositionally biased region" description="Basic and acidic residues" evidence="1">
    <location>
        <begin position="585"/>
        <end position="595"/>
    </location>
</feature>
<name>A0A2C6KVZ2_9APIC</name>
<protein>
    <recommendedName>
        <fullName evidence="5">Transmembrane protein</fullName>
    </recommendedName>
</protein>
<feature type="compositionally biased region" description="Basic and acidic residues" evidence="1">
    <location>
        <begin position="239"/>
        <end position="287"/>
    </location>
</feature>